<dbReference type="GO" id="GO:0032993">
    <property type="term" value="C:protein-DNA complex"/>
    <property type="evidence" value="ECO:0007669"/>
    <property type="project" value="TreeGrafter"/>
</dbReference>
<sequence>MILDSEAAMQAGLDALRAQDAVMARIIGEVAAQGAGPPLRKRDPGFAGLAAIVVSQQVSTASAKAIWGRVVERFPALDAPTLRGADDEALRVCGLSAPKIRTLRAVAEAVAQGDLPLDDLAGYDADAAHEALVAVKGIGPWTADIYLLFCLGHPDAFAAGDLALQESARLAYTLETRPKPAELLTLADQWRPWRGVAAKVLWAYYGVQTRRADAGDVG</sequence>
<dbReference type="Gene3D" id="1.10.340.30">
    <property type="entry name" value="Hypothetical protein, domain 2"/>
    <property type="match status" value="1"/>
</dbReference>
<evidence type="ECO:0000313" key="9">
    <source>
        <dbReference type="Proteomes" id="UP000182800"/>
    </source>
</evidence>
<dbReference type="EC" id="3.2.2.21" evidence="2"/>
<dbReference type="PANTHER" id="PTHR43003:SF13">
    <property type="entry name" value="DNA-3-METHYLADENINE GLYCOSYLASE 2"/>
    <property type="match status" value="1"/>
</dbReference>
<dbReference type="InterPro" id="IPR003265">
    <property type="entry name" value="HhH-GPD_domain"/>
</dbReference>
<dbReference type="GO" id="GO:0005737">
    <property type="term" value="C:cytoplasm"/>
    <property type="evidence" value="ECO:0007669"/>
    <property type="project" value="TreeGrafter"/>
</dbReference>
<evidence type="ECO:0000313" key="7">
    <source>
        <dbReference type="EMBL" id="SCC80661.1"/>
    </source>
</evidence>
<dbReference type="GO" id="GO:0032131">
    <property type="term" value="F:alkylated DNA binding"/>
    <property type="evidence" value="ECO:0007669"/>
    <property type="project" value="TreeGrafter"/>
</dbReference>
<feature type="domain" description="HhH-GPD" evidence="5">
    <location>
        <begin position="54"/>
        <end position="206"/>
    </location>
</feature>
<evidence type="ECO:0000256" key="3">
    <source>
        <dbReference type="ARBA" id="ARBA00022763"/>
    </source>
</evidence>
<dbReference type="PANTHER" id="PTHR43003">
    <property type="entry name" value="DNA-3-METHYLADENINE GLYCOSYLASE"/>
    <property type="match status" value="1"/>
</dbReference>
<gene>
    <name evidence="6" type="primary">alkA</name>
    <name evidence="7" type="ORF">GA0071312_1624</name>
    <name evidence="6" type="ORF">HLUCCO17_13485</name>
</gene>
<dbReference type="CDD" id="cd00056">
    <property type="entry name" value="ENDO3c"/>
    <property type="match status" value="1"/>
</dbReference>
<keyword evidence="9" id="KW-1185">Reference proteome</keyword>
<dbReference type="EMBL" id="FMBM01000002">
    <property type="protein sequence ID" value="SCC80661.1"/>
    <property type="molecule type" value="Genomic_DNA"/>
</dbReference>
<dbReference type="STRING" id="1653334.GA0071312_1624"/>
<accession>A0A0P7X4P8</accession>
<dbReference type="RefSeq" id="WP_074444552.1">
    <property type="nucleotide sequence ID" value="NZ_FMBM01000002.1"/>
</dbReference>
<evidence type="ECO:0000256" key="1">
    <source>
        <dbReference type="ARBA" id="ARBA00000086"/>
    </source>
</evidence>
<evidence type="ECO:0000256" key="2">
    <source>
        <dbReference type="ARBA" id="ARBA00012000"/>
    </source>
</evidence>
<dbReference type="SUPFAM" id="SSF48150">
    <property type="entry name" value="DNA-glycosylase"/>
    <property type="match status" value="1"/>
</dbReference>
<dbReference type="Pfam" id="PF00730">
    <property type="entry name" value="HhH-GPD"/>
    <property type="match status" value="1"/>
</dbReference>
<dbReference type="GO" id="GO:0006285">
    <property type="term" value="P:base-excision repair, AP site formation"/>
    <property type="evidence" value="ECO:0007669"/>
    <property type="project" value="TreeGrafter"/>
</dbReference>
<dbReference type="AlphaFoldDB" id="A0A0P7X4P8"/>
<dbReference type="EMBL" id="LJSX01000022">
    <property type="protein sequence ID" value="KPQ09771.1"/>
    <property type="molecule type" value="Genomic_DNA"/>
</dbReference>
<dbReference type="InterPro" id="IPR011257">
    <property type="entry name" value="DNA_glycosylase"/>
</dbReference>
<dbReference type="GO" id="GO:0006307">
    <property type="term" value="P:DNA alkylation repair"/>
    <property type="evidence" value="ECO:0007669"/>
    <property type="project" value="TreeGrafter"/>
</dbReference>
<evidence type="ECO:0000259" key="5">
    <source>
        <dbReference type="SMART" id="SM00478"/>
    </source>
</evidence>
<dbReference type="Gene3D" id="1.10.1670.40">
    <property type="match status" value="1"/>
</dbReference>
<evidence type="ECO:0000313" key="6">
    <source>
        <dbReference type="EMBL" id="KPQ09771.1"/>
    </source>
</evidence>
<dbReference type="GO" id="GO:0043916">
    <property type="term" value="F:DNA-7-methylguanine glycosylase activity"/>
    <property type="evidence" value="ECO:0007669"/>
    <property type="project" value="TreeGrafter"/>
</dbReference>
<dbReference type="Proteomes" id="UP000050497">
    <property type="component" value="Unassembled WGS sequence"/>
</dbReference>
<dbReference type="PATRIC" id="fig|1653334.4.peg.445"/>
<reference evidence="6 8" key="1">
    <citation type="submission" date="2015-09" db="EMBL/GenBank/DDBJ databases">
        <title>Identification and resolution of microdiversity through metagenomic sequencing of parallel consortia.</title>
        <authorList>
            <person name="Nelson W.C."/>
            <person name="Romine M.F."/>
            <person name="Lindemann S.R."/>
        </authorList>
    </citation>
    <scope>NUCLEOTIDE SEQUENCE [LARGE SCALE GENOMIC DNA]</scope>
    <source>
        <strain evidence="6">HL-109</strain>
    </source>
</reference>
<name>A0A0P7X4P8_9HYPH</name>
<proteinExistence type="predicted"/>
<evidence type="ECO:0000313" key="8">
    <source>
        <dbReference type="Proteomes" id="UP000050497"/>
    </source>
</evidence>
<comment type="caution">
    <text evidence="6">The sequence shown here is derived from an EMBL/GenBank/DDBJ whole genome shotgun (WGS) entry which is preliminary data.</text>
</comment>
<keyword evidence="3" id="KW-0227">DNA damage</keyword>
<comment type="catalytic activity">
    <reaction evidence="1">
        <text>Hydrolysis of alkylated DNA, releasing 3-methyladenine, 3-methylguanine, 7-methylguanine and 7-methyladenine.</text>
        <dbReference type="EC" id="3.2.2.21"/>
    </reaction>
</comment>
<dbReference type="GO" id="GO:0008725">
    <property type="term" value="F:DNA-3-methyladenine glycosylase activity"/>
    <property type="evidence" value="ECO:0007669"/>
    <property type="project" value="TreeGrafter"/>
</dbReference>
<keyword evidence="4" id="KW-0234">DNA repair</keyword>
<evidence type="ECO:0000256" key="4">
    <source>
        <dbReference type="ARBA" id="ARBA00023204"/>
    </source>
</evidence>
<dbReference type="Proteomes" id="UP000182800">
    <property type="component" value="Unassembled WGS sequence"/>
</dbReference>
<protein>
    <recommendedName>
        <fullName evidence="2">DNA-3-methyladenine glycosylase II</fullName>
        <ecNumber evidence="2">3.2.2.21</ecNumber>
    </recommendedName>
</protein>
<dbReference type="OrthoDB" id="9785929at2"/>
<reference evidence="7 9" key="2">
    <citation type="submission" date="2016-08" db="EMBL/GenBank/DDBJ databases">
        <authorList>
            <person name="Varghese N."/>
            <person name="Submissions Spin"/>
        </authorList>
    </citation>
    <scope>NUCLEOTIDE SEQUENCE [LARGE SCALE GENOMIC DNA]</scope>
    <source>
        <strain evidence="7 9">HL-109</strain>
    </source>
</reference>
<dbReference type="InterPro" id="IPR051912">
    <property type="entry name" value="Alkylbase_DNA_Glycosylase/TA"/>
</dbReference>
<dbReference type="SMART" id="SM00478">
    <property type="entry name" value="ENDO3c"/>
    <property type="match status" value="1"/>
</dbReference>
<organism evidence="6 8">
    <name type="scientific">Saliniramus fredricksonii</name>
    <dbReference type="NCBI Taxonomy" id="1653334"/>
    <lineage>
        <taxon>Bacteria</taxon>
        <taxon>Pseudomonadati</taxon>
        <taxon>Pseudomonadota</taxon>
        <taxon>Alphaproteobacteria</taxon>
        <taxon>Hyphomicrobiales</taxon>
        <taxon>Salinarimonadaceae</taxon>
        <taxon>Saliniramus</taxon>
    </lineage>
</organism>